<gene>
    <name evidence="1" type="ORF">LNTAR_06304</name>
</gene>
<dbReference type="EMBL" id="ABCK01000013">
    <property type="protein sequence ID" value="EDM26835.1"/>
    <property type="molecule type" value="Genomic_DNA"/>
</dbReference>
<accession>A6DN87</accession>
<dbReference type="STRING" id="313628.LNTAR_06304"/>
<comment type="caution">
    <text evidence="1">The sequence shown here is derived from an EMBL/GenBank/DDBJ whole genome shotgun (WGS) entry which is preliminary data.</text>
</comment>
<dbReference type="Proteomes" id="UP000004947">
    <property type="component" value="Unassembled WGS sequence"/>
</dbReference>
<proteinExistence type="predicted"/>
<sequence>MGHEYLIQTLREYDKRLISLYPQVSGADGHLTYEKGAKEDLEYGRVNYIIFHGSGIFPDMDAFRDLMFQKHKIRIFNSHIATSHSQELSHKIAETYNSQVIAYLNKKHGSNIVEIEFDKWWDELWKKRRDNT</sequence>
<keyword evidence="2" id="KW-1185">Reference proteome</keyword>
<dbReference type="AlphaFoldDB" id="A6DN87"/>
<name>A6DN87_9BACT</name>
<evidence type="ECO:0000313" key="2">
    <source>
        <dbReference type="Proteomes" id="UP000004947"/>
    </source>
</evidence>
<organism evidence="1 2">
    <name type="scientific">Lentisphaera araneosa HTCC2155</name>
    <dbReference type="NCBI Taxonomy" id="313628"/>
    <lineage>
        <taxon>Bacteria</taxon>
        <taxon>Pseudomonadati</taxon>
        <taxon>Lentisphaerota</taxon>
        <taxon>Lentisphaeria</taxon>
        <taxon>Lentisphaerales</taxon>
        <taxon>Lentisphaeraceae</taxon>
        <taxon>Lentisphaera</taxon>
    </lineage>
</organism>
<evidence type="ECO:0000313" key="1">
    <source>
        <dbReference type="EMBL" id="EDM26835.1"/>
    </source>
</evidence>
<protein>
    <submittedName>
        <fullName evidence="1">Uncharacterized protein</fullName>
    </submittedName>
</protein>
<reference evidence="1 2" key="1">
    <citation type="journal article" date="2010" name="J. Bacteriol.">
        <title>Genome sequence of Lentisphaera araneosa HTCC2155T, the type species of the order Lentisphaerales in the phylum Lentisphaerae.</title>
        <authorList>
            <person name="Thrash J.C."/>
            <person name="Cho J.C."/>
            <person name="Vergin K.L."/>
            <person name="Morris R.M."/>
            <person name="Giovannoni S.J."/>
        </authorList>
    </citation>
    <scope>NUCLEOTIDE SEQUENCE [LARGE SCALE GENOMIC DNA]</scope>
    <source>
        <strain evidence="1 2">HTCC2155</strain>
    </source>
</reference>